<proteinExistence type="inferred from homology"/>
<dbReference type="Pfam" id="PF01497">
    <property type="entry name" value="Peripla_BP_2"/>
    <property type="match status" value="1"/>
</dbReference>
<dbReference type="InterPro" id="IPR050902">
    <property type="entry name" value="ABC_Transporter_SBP"/>
</dbReference>
<evidence type="ECO:0000256" key="4">
    <source>
        <dbReference type="SAM" id="SignalP"/>
    </source>
</evidence>
<feature type="domain" description="Fe/B12 periplasmic-binding" evidence="5">
    <location>
        <begin position="82"/>
        <end position="334"/>
    </location>
</feature>
<evidence type="ECO:0000256" key="2">
    <source>
        <dbReference type="ARBA" id="ARBA00022729"/>
    </source>
</evidence>
<dbReference type="Gene3D" id="3.40.50.1980">
    <property type="entry name" value="Nitrogenase molybdenum iron protein domain"/>
    <property type="match status" value="2"/>
</dbReference>
<dbReference type="PROSITE" id="PS51257">
    <property type="entry name" value="PROKAR_LIPOPROTEIN"/>
    <property type="match status" value="1"/>
</dbReference>
<organism evidence="6 7">
    <name type="scientific">Ornithinimicrobium cryptoxanthini</name>
    <dbReference type="NCBI Taxonomy" id="2934161"/>
    <lineage>
        <taxon>Bacteria</taxon>
        <taxon>Bacillati</taxon>
        <taxon>Actinomycetota</taxon>
        <taxon>Actinomycetes</taxon>
        <taxon>Micrococcales</taxon>
        <taxon>Ornithinimicrobiaceae</taxon>
        <taxon>Ornithinimicrobium</taxon>
    </lineage>
</organism>
<feature type="region of interest" description="Disordered" evidence="3">
    <location>
        <begin position="27"/>
        <end position="64"/>
    </location>
</feature>
<dbReference type="InterPro" id="IPR002491">
    <property type="entry name" value="ABC_transptr_periplasmic_BD"/>
</dbReference>
<comment type="similarity">
    <text evidence="1">Belongs to the bacterial solute-binding protein 8 family.</text>
</comment>
<gene>
    <name evidence="6" type="ORF">NF557_15740</name>
</gene>
<sequence>MTPPRPTFRIVTALAAAVLLASCGADEAPVDETPEQAAPDAATTPPADESSASADAQPALDAFPVTIDTPTGEVVIEERPERIISLSPSATEILFAIGAGDQVIAADEFSNYPPNAPTTELSGYEPNVEAIVGYEPDLVVLANDINEIEASLTALDIPVIINTAPLDVDSGYDGMAALGLATGHADEAAAAVSGMRAAMEDALSAAPQDAQIRVYHELDETFFSASSHSYIGSVYAAMGVVNIADEADTDQTGYPQLTEEAIVTADPQLILIQSQAAYTAEDVAARPGWSQVSAVKNGNIIVVDSDISSRWGPRLPQLVDLVVGALSDIAVPAGR</sequence>
<evidence type="ECO:0000256" key="1">
    <source>
        <dbReference type="ARBA" id="ARBA00008814"/>
    </source>
</evidence>
<dbReference type="CDD" id="cd01143">
    <property type="entry name" value="YvrC"/>
    <property type="match status" value="1"/>
</dbReference>
<dbReference type="Proteomes" id="UP001056535">
    <property type="component" value="Chromosome"/>
</dbReference>
<reference evidence="6" key="1">
    <citation type="submission" date="2022-06" db="EMBL/GenBank/DDBJ databases">
        <title>Ornithinimicrobium JY.X270.</title>
        <authorList>
            <person name="Huang Y."/>
        </authorList>
    </citation>
    <scope>NUCLEOTIDE SEQUENCE</scope>
    <source>
        <strain evidence="6">JY.X270</strain>
    </source>
</reference>
<feature type="signal peptide" evidence="4">
    <location>
        <begin position="1"/>
        <end position="27"/>
    </location>
</feature>
<protein>
    <submittedName>
        <fullName evidence="6">ABC transporter substrate-binding protein</fullName>
    </submittedName>
</protein>
<dbReference type="PANTHER" id="PTHR30535:SF34">
    <property type="entry name" value="MOLYBDATE-BINDING PROTEIN MOLA"/>
    <property type="match status" value="1"/>
</dbReference>
<evidence type="ECO:0000256" key="3">
    <source>
        <dbReference type="SAM" id="MobiDB-lite"/>
    </source>
</evidence>
<evidence type="ECO:0000313" key="6">
    <source>
        <dbReference type="EMBL" id="USQ76026.1"/>
    </source>
</evidence>
<keyword evidence="2 4" id="KW-0732">Signal</keyword>
<dbReference type="InterPro" id="IPR054828">
    <property type="entry name" value="Vit_B12_bind_prot"/>
</dbReference>
<keyword evidence="7" id="KW-1185">Reference proteome</keyword>
<dbReference type="PROSITE" id="PS50983">
    <property type="entry name" value="FE_B12_PBP"/>
    <property type="match status" value="1"/>
</dbReference>
<name>A0ABY4YHM1_9MICO</name>
<feature type="compositionally biased region" description="Low complexity" evidence="3">
    <location>
        <begin position="35"/>
        <end position="59"/>
    </location>
</feature>
<dbReference type="EMBL" id="CP099490">
    <property type="protein sequence ID" value="USQ76026.1"/>
    <property type="molecule type" value="Genomic_DNA"/>
</dbReference>
<dbReference type="NCBIfam" id="NF038402">
    <property type="entry name" value="TroA_like"/>
    <property type="match status" value="1"/>
</dbReference>
<dbReference type="SUPFAM" id="SSF53807">
    <property type="entry name" value="Helical backbone' metal receptor"/>
    <property type="match status" value="1"/>
</dbReference>
<feature type="chain" id="PRO_5046604161" evidence="4">
    <location>
        <begin position="28"/>
        <end position="335"/>
    </location>
</feature>
<dbReference type="RefSeq" id="WP_252620667.1">
    <property type="nucleotide sequence ID" value="NZ_CP099490.1"/>
</dbReference>
<accession>A0ABY4YHM1</accession>
<evidence type="ECO:0000259" key="5">
    <source>
        <dbReference type="PROSITE" id="PS50983"/>
    </source>
</evidence>
<dbReference type="PANTHER" id="PTHR30535">
    <property type="entry name" value="VITAMIN B12-BINDING PROTEIN"/>
    <property type="match status" value="1"/>
</dbReference>
<evidence type="ECO:0000313" key="7">
    <source>
        <dbReference type="Proteomes" id="UP001056535"/>
    </source>
</evidence>